<dbReference type="PANTHER" id="PTHR43542">
    <property type="entry name" value="METHYLTRANSFERASE"/>
    <property type="match status" value="1"/>
</dbReference>
<proteinExistence type="predicted"/>
<protein>
    <submittedName>
        <fullName evidence="3">RsmD family RNA methyltransferase</fullName>
    </submittedName>
</protein>
<dbReference type="GO" id="GO:0031167">
    <property type="term" value="P:rRNA methylation"/>
    <property type="evidence" value="ECO:0007669"/>
    <property type="project" value="InterPro"/>
</dbReference>
<organism evidence="3 4">
    <name type="scientific">Sagittula salina</name>
    <dbReference type="NCBI Taxonomy" id="2820268"/>
    <lineage>
        <taxon>Bacteria</taxon>
        <taxon>Pseudomonadati</taxon>
        <taxon>Pseudomonadota</taxon>
        <taxon>Alphaproteobacteria</taxon>
        <taxon>Rhodobacterales</taxon>
        <taxon>Roseobacteraceae</taxon>
        <taxon>Sagittula</taxon>
    </lineage>
</organism>
<evidence type="ECO:0000313" key="3">
    <source>
        <dbReference type="EMBL" id="MBP0482235.1"/>
    </source>
</evidence>
<evidence type="ECO:0000256" key="1">
    <source>
        <dbReference type="ARBA" id="ARBA00022603"/>
    </source>
</evidence>
<evidence type="ECO:0000313" key="4">
    <source>
        <dbReference type="Proteomes" id="UP000675940"/>
    </source>
</evidence>
<dbReference type="PANTHER" id="PTHR43542:SF1">
    <property type="entry name" value="METHYLTRANSFERASE"/>
    <property type="match status" value="1"/>
</dbReference>
<dbReference type="AlphaFoldDB" id="A0A940MM22"/>
<accession>A0A940MM22</accession>
<name>A0A940MM22_9RHOB</name>
<dbReference type="InterPro" id="IPR004398">
    <property type="entry name" value="RNA_MeTrfase_RsmD"/>
</dbReference>
<keyword evidence="4" id="KW-1185">Reference proteome</keyword>
<dbReference type="InterPro" id="IPR029063">
    <property type="entry name" value="SAM-dependent_MTases_sf"/>
</dbReference>
<comment type="caution">
    <text evidence="3">The sequence shown here is derived from an EMBL/GenBank/DDBJ whole genome shotgun (WGS) entry which is preliminary data.</text>
</comment>
<dbReference type="Gene3D" id="3.40.50.150">
    <property type="entry name" value="Vaccinia Virus protein VP39"/>
    <property type="match status" value="1"/>
</dbReference>
<keyword evidence="1 3" id="KW-0489">Methyltransferase</keyword>
<dbReference type="PIRSF" id="PIRSF004553">
    <property type="entry name" value="CHP00095"/>
    <property type="match status" value="1"/>
</dbReference>
<sequence>MRIIAGDWRGRRLAAVGKGDPGAHLRPTTDRVRESLFSMLAGGRFDRKIQDGPALDGSSPNAPAGSGDPFDGATVLDLFAGTGALGLEALSRGADFCTFVESGRTGARLVRENLDLLNGHAYAALLTCDATRLPARPATTPPASLVFLDPPYGKGLGARAIASARAQGWLTPQALIVWEESTPQPAPEGFTLLDARRYGDTHVTLLRAP</sequence>
<keyword evidence="2" id="KW-0808">Transferase</keyword>
<evidence type="ECO:0000256" key="2">
    <source>
        <dbReference type="ARBA" id="ARBA00022679"/>
    </source>
</evidence>
<dbReference type="CDD" id="cd02440">
    <property type="entry name" value="AdoMet_MTases"/>
    <property type="match status" value="1"/>
</dbReference>
<dbReference type="EMBL" id="JAGISH010000003">
    <property type="protein sequence ID" value="MBP0482235.1"/>
    <property type="molecule type" value="Genomic_DNA"/>
</dbReference>
<dbReference type="SUPFAM" id="SSF53335">
    <property type="entry name" value="S-adenosyl-L-methionine-dependent methyltransferases"/>
    <property type="match status" value="1"/>
</dbReference>
<dbReference type="Pfam" id="PF03602">
    <property type="entry name" value="Cons_hypoth95"/>
    <property type="match status" value="1"/>
</dbReference>
<reference evidence="3" key="1">
    <citation type="submission" date="2021-03" db="EMBL/GenBank/DDBJ databases">
        <title>Sagittula salina sp. nov. strain M10.9X isolated from the marine waste.</title>
        <authorList>
            <person name="Satari L."/>
            <person name="Molina-Menor E."/>
            <person name="Vidal-Verdu A."/>
            <person name="Pascual J."/>
            <person name="Pereto J."/>
            <person name="Porcar M."/>
        </authorList>
    </citation>
    <scope>NUCLEOTIDE SEQUENCE</scope>
    <source>
        <strain evidence="3">M10.9X</strain>
    </source>
</reference>
<dbReference type="GO" id="GO:0008168">
    <property type="term" value="F:methyltransferase activity"/>
    <property type="evidence" value="ECO:0007669"/>
    <property type="project" value="UniProtKB-KW"/>
</dbReference>
<dbReference type="RefSeq" id="WP_209360094.1">
    <property type="nucleotide sequence ID" value="NZ_JAGISH010000003.1"/>
</dbReference>
<gene>
    <name evidence="3" type="ORF">J5474_06990</name>
</gene>
<dbReference type="Proteomes" id="UP000675940">
    <property type="component" value="Unassembled WGS sequence"/>
</dbReference>